<evidence type="ECO:0000313" key="1">
    <source>
        <dbReference type="EMBL" id="CAA7045096.1"/>
    </source>
</evidence>
<dbReference type="InterPro" id="IPR004242">
    <property type="entry name" value="Transposase_21"/>
</dbReference>
<dbReference type="EMBL" id="CACVBM020001315">
    <property type="protein sequence ID" value="CAA7045096.1"/>
    <property type="molecule type" value="Genomic_DNA"/>
</dbReference>
<dbReference type="AlphaFoldDB" id="A0A6D2JVU2"/>
<evidence type="ECO:0000313" key="2">
    <source>
        <dbReference type="Proteomes" id="UP000467841"/>
    </source>
</evidence>
<keyword evidence="2" id="KW-1185">Reference proteome</keyword>
<gene>
    <name evidence="1" type="ORF">MERR_LOCUS32331</name>
</gene>
<dbReference type="Proteomes" id="UP000467841">
    <property type="component" value="Unassembled WGS sequence"/>
</dbReference>
<organism evidence="1 2">
    <name type="scientific">Microthlaspi erraticum</name>
    <dbReference type="NCBI Taxonomy" id="1685480"/>
    <lineage>
        <taxon>Eukaryota</taxon>
        <taxon>Viridiplantae</taxon>
        <taxon>Streptophyta</taxon>
        <taxon>Embryophyta</taxon>
        <taxon>Tracheophyta</taxon>
        <taxon>Spermatophyta</taxon>
        <taxon>Magnoliopsida</taxon>
        <taxon>eudicotyledons</taxon>
        <taxon>Gunneridae</taxon>
        <taxon>Pentapetalae</taxon>
        <taxon>rosids</taxon>
        <taxon>malvids</taxon>
        <taxon>Brassicales</taxon>
        <taxon>Brassicaceae</taxon>
        <taxon>Coluteocarpeae</taxon>
        <taxon>Microthlaspi</taxon>
    </lineage>
</organism>
<dbReference type="Pfam" id="PF02992">
    <property type="entry name" value="Transposase_21"/>
    <property type="match status" value="1"/>
</dbReference>
<dbReference type="OrthoDB" id="1932595at2759"/>
<name>A0A6D2JVU2_9BRAS</name>
<comment type="caution">
    <text evidence="1">The sequence shown here is derived from an EMBL/GenBank/DDBJ whole genome shotgun (WGS) entry which is preliminary data.</text>
</comment>
<accession>A0A6D2JVU2</accession>
<sequence>MTWHAIASNSDGKLRHPRDGLAWKAFDQKYPEFASDPRNVKLGLFGAQWGTWDVRSKEGHYAWSSTRPRMLQERKEAVCSQLDRPRLSSIELLFQESKSNPKNVASL</sequence>
<proteinExistence type="predicted"/>
<reference evidence="1" key="1">
    <citation type="submission" date="2020-01" db="EMBL/GenBank/DDBJ databases">
        <authorList>
            <person name="Mishra B."/>
        </authorList>
    </citation>
    <scope>NUCLEOTIDE SEQUENCE [LARGE SCALE GENOMIC DNA]</scope>
</reference>
<protein>
    <submittedName>
        <fullName evidence="1">Uncharacterized protein</fullName>
    </submittedName>
</protein>